<dbReference type="GO" id="GO:0005524">
    <property type="term" value="F:ATP binding"/>
    <property type="evidence" value="ECO:0007669"/>
    <property type="project" value="UniProtKB-KW"/>
</dbReference>
<sequence>MAKLNAVELTFPILQPELVLEDKLKSFGSELFTLKDRDKQKYYLSPSCEDLSCVVIKKENNPLSKSCLPIIVYQINSKFRDELRVSESFCRSKEFLMFDAYSFHSDKNCSSVYYTLLLESFKNILDLMKLKYRVEERSEDGVESHEIRAVLGDLDSQNDSDSGTLEVAHLFKFGTSYSQKHDLRYETRDRFREDVYMNSYGIGLNRLLTALVKNFSDDVGLKFPQVVAPYDLTIISCNQETDELSNLLKRGLIRKGLSVLLDDRDEIIKKKVLDSKRVGIPHMILLSPKFQRMKPNKINTELWEEINKNSRISNYYNLNQSPESLIYKKDTVNISNYMDTTVEYHPISSVNSYIIKLRDLLSLLNVS</sequence>
<name>A0A976M7U4_THEOR</name>
<dbReference type="SUPFAM" id="SSF55681">
    <property type="entry name" value="Class II aaRS and biotin synthetases"/>
    <property type="match status" value="1"/>
</dbReference>
<dbReference type="InterPro" id="IPR045864">
    <property type="entry name" value="aa-tRNA-synth_II/BPL/LPL"/>
</dbReference>
<organism evidence="6 7">
    <name type="scientific">Theileria orientalis</name>
    <dbReference type="NCBI Taxonomy" id="68886"/>
    <lineage>
        <taxon>Eukaryota</taxon>
        <taxon>Sar</taxon>
        <taxon>Alveolata</taxon>
        <taxon>Apicomplexa</taxon>
        <taxon>Aconoidasida</taxon>
        <taxon>Piroplasmida</taxon>
        <taxon>Theileriidae</taxon>
        <taxon>Theileria</taxon>
    </lineage>
</organism>
<evidence type="ECO:0000256" key="4">
    <source>
        <dbReference type="ARBA" id="ARBA00023146"/>
    </source>
</evidence>
<evidence type="ECO:0000313" key="6">
    <source>
        <dbReference type="EMBL" id="UKJ90081.1"/>
    </source>
</evidence>
<dbReference type="Gene3D" id="3.30.930.10">
    <property type="entry name" value="Bira Bifunctional Protein, Domain 2"/>
    <property type="match status" value="1"/>
</dbReference>
<reference evidence="6" key="1">
    <citation type="submission" date="2022-07" db="EMBL/GenBank/DDBJ databases">
        <title>Evaluation of T. orientalis genome assembly methods using nanopore sequencing and analysis of variation between genomes.</title>
        <authorList>
            <person name="Yam J."/>
            <person name="Micallef M.L."/>
            <person name="Liu M."/>
            <person name="Djordjevic S.P."/>
            <person name="Bogema D.R."/>
            <person name="Jenkins C."/>
        </authorList>
    </citation>
    <scope>NUCLEOTIDE SEQUENCE</scope>
    <source>
        <strain evidence="6">Fish Creek</strain>
    </source>
</reference>
<dbReference type="PANTHER" id="PTHR42753">
    <property type="entry name" value="MITOCHONDRIAL RIBOSOME PROTEIN L39/PROLYL-TRNA LIGASE FAMILY MEMBER"/>
    <property type="match status" value="1"/>
</dbReference>
<dbReference type="Pfam" id="PF00587">
    <property type="entry name" value="tRNA-synt_2b"/>
    <property type="match status" value="1"/>
</dbReference>
<evidence type="ECO:0000256" key="2">
    <source>
        <dbReference type="ARBA" id="ARBA00022741"/>
    </source>
</evidence>
<keyword evidence="1 6" id="KW-0436">Ligase</keyword>
<feature type="domain" description="Aminoacyl-transfer RNA synthetases class-II family profile" evidence="5">
    <location>
        <begin position="1"/>
        <end position="224"/>
    </location>
</feature>
<accession>A0A976M7U4</accession>
<keyword evidence="3" id="KW-0067">ATP-binding</keyword>
<dbReference type="InterPro" id="IPR050062">
    <property type="entry name" value="Pro-tRNA_synthetase"/>
</dbReference>
<dbReference type="GO" id="GO:0006433">
    <property type="term" value="P:prolyl-tRNA aminoacylation"/>
    <property type="evidence" value="ECO:0007669"/>
    <property type="project" value="TreeGrafter"/>
</dbReference>
<dbReference type="InterPro" id="IPR004154">
    <property type="entry name" value="Anticodon-bd"/>
</dbReference>
<evidence type="ECO:0000256" key="3">
    <source>
        <dbReference type="ARBA" id="ARBA00022840"/>
    </source>
</evidence>
<dbReference type="Gene3D" id="3.40.50.800">
    <property type="entry name" value="Anticodon-binding domain"/>
    <property type="match status" value="1"/>
</dbReference>
<dbReference type="InterPro" id="IPR002314">
    <property type="entry name" value="aa-tRNA-synt_IIb"/>
</dbReference>
<dbReference type="Pfam" id="PF03129">
    <property type="entry name" value="HGTP_anticodon"/>
    <property type="match status" value="1"/>
</dbReference>
<dbReference type="EMBL" id="CP056068">
    <property type="protein sequence ID" value="UKJ90081.1"/>
    <property type="molecule type" value="Genomic_DNA"/>
</dbReference>
<dbReference type="AlphaFoldDB" id="A0A976M7U4"/>
<keyword evidence="4" id="KW-0030">Aminoacyl-tRNA synthetase</keyword>
<evidence type="ECO:0000256" key="1">
    <source>
        <dbReference type="ARBA" id="ARBA00022598"/>
    </source>
</evidence>
<protein>
    <submittedName>
        <fullName evidence="6">Proline--tRNA ligase</fullName>
        <ecNumber evidence="6">6.1.1.15</ecNumber>
    </submittedName>
</protein>
<evidence type="ECO:0000313" key="7">
    <source>
        <dbReference type="Proteomes" id="UP000244803"/>
    </source>
</evidence>
<dbReference type="GO" id="GO:0005739">
    <property type="term" value="C:mitochondrion"/>
    <property type="evidence" value="ECO:0007669"/>
    <property type="project" value="TreeGrafter"/>
</dbReference>
<proteinExistence type="predicted"/>
<dbReference type="InterPro" id="IPR006195">
    <property type="entry name" value="aa-tRNA-synth_II"/>
</dbReference>
<dbReference type="InterPro" id="IPR036621">
    <property type="entry name" value="Anticodon-bd_dom_sf"/>
</dbReference>
<evidence type="ECO:0000259" key="5">
    <source>
        <dbReference type="PROSITE" id="PS50862"/>
    </source>
</evidence>
<gene>
    <name evidence="6" type="ORF">MACJ_001009</name>
</gene>
<dbReference type="EC" id="6.1.1.15" evidence="6"/>
<dbReference type="Proteomes" id="UP000244803">
    <property type="component" value="Chromosome 2"/>
</dbReference>
<dbReference type="PROSITE" id="PS50862">
    <property type="entry name" value="AA_TRNA_LIGASE_II"/>
    <property type="match status" value="1"/>
</dbReference>
<dbReference type="SUPFAM" id="SSF52954">
    <property type="entry name" value="Class II aaRS ABD-related"/>
    <property type="match status" value="1"/>
</dbReference>
<dbReference type="PANTHER" id="PTHR42753:SF2">
    <property type="entry name" value="PROLINE--TRNA LIGASE"/>
    <property type="match status" value="1"/>
</dbReference>
<keyword evidence="2" id="KW-0547">Nucleotide-binding</keyword>
<dbReference type="OrthoDB" id="10267474at2759"/>
<dbReference type="GO" id="GO:0004827">
    <property type="term" value="F:proline-tRNA ligase activity"/>
    <property type="evidence" value="ECO:0007669"/>
    <property type="project" value="UniProtKB-EC"/>
</dbReference>